<sequence length="210" mass="22912">PGTGKTRTIIALISLLLLYACKLLVCAPSNAAVDEIMRRLVRPPAEGGGVYDKRGALCAPNVLRLGPGFHNDLRPWTLASALASQNLDRDGAMSLQNSLIERANIICCTLSIAGSSALVNSGAEFDVVIIDEASQGVELSTLIPLRSKCKSMVLVGDPRQLPPTVLSRLVLQMRYNVSLFQRLESLQYRMCLLATQYRMHPVISRFSSEE</sequence>
<dbReference type="KEGG" id="dpte:113798995"/>
<dbReference type="Pfam" id="PF13086">
    <property type="entry name" value="AAA_11"/>
    <property type="match status" value="2"/>
</dbReference>
<protein>
    <submittedName>
        <fullName evidence="5">Helicase sen1-like</fullName>
    </submittedName>
</protein>
<dbReference type="GO" id="GO:0006369">
    <property type="term" value="P:termination of RNA polymerase II transcription"/>
    <property type="evidence" value="ECO:0007669"/>
    <property type="project" value="TreeGrafter"/>
</dbReference>
<keyword evidence="1" id="KW-0732">Signal</keyword>
<accession>A0A6P6YJI6</accession>
<gene>
    <name evidence="5" type="primary">LOC113798995</name>
</gene>
<name>A0A6P6YJI6_DERPT</name>
<dbReference type="PANTHER" id="PTHR10887">
    <property type="entry name" value="DNA2/NAM7 HELICASE FAMILY"/>
    <property type="match status" value="1"/>
</dbReference>
<organism evidence="4 5">
    <name type="scientific">Dermatophagoides pteronyssinus</name>
    <name type="common">European house dust mite</name>
    <dbReference type="NCBI Taxonomy" id="6956"/>
    <lineage>
        <taxon>Eukaryota</taxon>
        <taxon>Metazoa</taxon>
        <taxon>Ecdysozoa</taxon>
        <taxon>Arthropoda</taxon>
        <taxon>Chelicerata</taxon>
        <taxon>Arachnida</taxon>
        <taxon>Acari</taxon>
        <taxon>Acariformes</taxon>
        <taxon>Sarcoptiformes</taxon>
        <taxon>Astigmata</taxon>
        <taxon>Psoroptidia</taxon>
        <taxon>Analgoidea</taxon>
        <taxon>Pyroglyphidae</taxon>
        <taxon>Dermatophagoidinae</taxon>
        <taxon>Dermatophagoides</taxon>
    </lineage>
</organism>
<evidence type="ECO:0000259" key="2">
    <source>
        <dbReference type="Pfam" id="PF13086"/>
    </source>
</evidence>
<dbReference type="GO" id="GO:0004386">
    <property type="term" value="F:helicase activity"/>
    <property type="evidence" value="ECO:0007669"/>
    <property type="project" value="InterPro"/>
</dbReference>
<dbReference type="Pfam" id="PF13087">
    <property type="entry name" value="AAA_12"/>
    <property type="match status" value="1"/>
</dbReference>
<dbReference type="InParanoid" id="A0A6P6YJI6"/>
<dbReference type="RefSeq" id="XP_027205392.1">
    <property type="nucleotide sequence ID" value="XM_027349591.1"/>
</dbReference>
<dbReference type="InterPro" id="IPR041679">
    <property type="entry name" value="DNA2/NAM7-like_C"/>
</dbReference>
<dbReference type="Proteomes" id="UP000515146">
    <property type="component" value="Unplaced"/>
</dbReference>
<keyword evidence="4" id="KW-1185">Reference proteome</keyword>
<dbReference type="Gene3D" id="3.40.50.300">
    <property type="entry name" value="P-loop containing nucleotide triphosphate hydrolases"/>
    <property type="match status" value="1"/>
</dbReference>
<proteinExistence type="predicted"/>
<feature type="non-terminal residue" evidence="5">
    <location>
        <position position="210"/>
    </location>
</feature>
<dbReference type="GO" id="GO:0001147">
    <property type="term" value="F:transcription termination site sequence-specific DNA binding"/>
    <property type="evidence" value="ECO:0007669"/>
    <property type="project" value="TreeGrafter"/>
</dbReference>
<evidence type="ECO:0000256" key="1">
    <source>
        <dbReference type="SAM" id="SignalP"/>
    </source>
</evidence>
<feature type="domain" description="DNA2/NAM7 helicase-like C-terminal" evidence="3">
    <location>
        <begin position="175"/>
        <end position="209"/>
    </location>
</feature>
<dbReference type="InterPro" id="IPR045055">
    <property type="entry name" value="DNA2/NAM7-like"/>
</dbReference>
<reference evidence="5" key="1">
    <citation type="submission" date="2025-08" db="UniProtKB">
        <authorList>
            <consortium name="RefSeq"/>
        </authorList>
    </citation>
    <scope>IDENTIFICATION</scope>
    <source>
        <strain evidence="5">Airmid</strain>
    </source>
</reference>
<dbReference type="AlphaFoldDB" id="A0A6P6YJI6"/>
<evidence type="ECO:0000313" key="4">
    <source>
        <dbReference type="Proteomes" id="UP000515146"/>
    </source>
</evidence>
<feature type="domain" description="DNA2/NAM7 helicase helicase" evidence="2">
    <location>
        <begin position="1"/>
        <end position="80"/>
    </location>
</feature>
<dbReference type="GO" id="GO:0016604">
    <property type="term" value="C:nuclear body"/>
    <property type="evidence" value="ECO:0007669"/>
    <property type="project" value="TreeGrafter"/>
</dbReference>
<dbReference type="InterPro" id="IPR027417">
    <property type="entry name" value="P-loop_NTPase"/>
</dbReference>
<dbReference type="PANTHER" id="PTHR10887:SF495">
    <property type="entry name" value="HELICASE SENATAXIN ISOFORM X1-RELATED"/>
    <property type="match status" value="1"/>
</dbReference>
<dbReference type="CDD" id="cd18042">
    <property type="entry name" value="DEXXQc_SETX"/>
    <property type="match status" value="1"/>
</dbReference>
<evidence type="ECO:0000313" key="5">
    <source>
        <dbReference type="RefSeq" id="XP_027205392.1"/>
    </source>
</evidence>
<dbReference type="InterPro" id="IPR041677">
    <property type="entry name" value="DNA2/NAM7_AAA_11"/>
</dbReference>
<feature type="domain" description="DNA2/NAM7 helicase helicase" evidence="2">
    <location>
        <begin position="94"/>
        <end position="168"/>
    </location>
</feature>
<evidence type="ECO:0000259" key="3">
    <source>
        <dbReference type="Pfam" id="PF13087"/>
    </source>
</evidence>
<dbReference type="OMA" id="RANIICC"/>
<dbReference type="SUPFAM" id="SSF52540">
    <property type="entry name" value="P-loop containing nucleoside triphosphate hydrolases"/>
    <property type="match status" value="1"/>
</dbReference>
<feature type="non-terminal residue" evidence="5">
    <location>
        <position position="1"/>
    </location>
</feature>
<dbReference type="OrthoDB" id="2285229at2759"/>
<feature type="signal peptide" evidence="1">
    <location>
        <begin position="1"/>
        <end position="31"/>
    </location>
</feature>
<feature type="chain" id="PRO_5028191384" evidence="1">
    <location>
        <begin position="32"/>
        <end position="210"/>
    </location>
</feature>